<dbReference type="InterPro" id="IPR036388">
    <property type="entry name" value="WH-like_DNA-bd_sf"/>
</dbReference>
<dbReference type="Proteomes" id="UP001500393">
    <property type="component" value="Unassembled WGS sequence"/>
</dbReference>
<comment type="caution">
    <text evidence="7">The sequence shown here is derived from an EMBL/GenBank/DDBJ whole genome shotgun (WGS) entry which is preliminary data.</text>
</comment>
<accession>A0ABN2DJX4</accession>
<dbReference type="CDD" id="cd06171">
    <property type="entry name" value="Sigma70_r4"/>
    <property type="match status" value="1"/>
</dbReference>
<evidence type="ECO:0000259" key="6">
    <source>
        <dbReference type="Pfam" id="PF08281"/>
    </source>
</evidence>
<evidence type="ECO:0000256" key="4">
    <source>
        <dbReference type="ARBA" id="ARBA00023163"/>
    </source>
</evidence>
<evidence type="ECO:0000313" key="7">
    <source>
        <dbReference type="EMBL" id="GAA1577579.1"/>
    </source>
</evidence>
<evidence type="ECO:0000256" key="2">
    <source>
        <dbReference type="ARBA" id="ARBA00023015"/>
    </source>
</evidence>
<dbReference type="Gene3D" id="1.10.1740.10">
    <property type="match status" value="1"/>
</dbReference>
<dbReference type="PANTHER" id="PTHR43133">
    <property type="entry name" value="RNA POLYMERASE ECF-TYPE SIGMA FACTO"/>
    <property type="match status" value="1"/>
</dbReference>
<dbReference type="InterPro" id="IPR013249">
    <property type="entry name" value="RNA_pol_sigma70_r4_t2"/>
</dbReference>
<name>A0ABN2DJX4_9ACTN</name>
<keyword evidence="8" id="KW-1185">Reference proteome</keyword>
<sequence>MRGELRQIQLAGPDHEVWELLRTGDETALAEIFYRHSDAVYNFAFRRTSSWAAAEDVVQATFLAVWRRARDGRIDAITLESARPLLLVMAGYECGNVLRAARRQKALRDRIELIDQTGTVPDHAGVAASKVDDERAMSDIRRILDKIPAKQREVVELVIWAECSLADAARALGIPEGTVKSRLARARGSLAGLLDLSGTEAQA</sequence>
<gene>
    <name evidence="7" type="ORF">GCM10009789_33840</name>
</gene>
<comment type="similarity">
    <text evidence="1">Belongs to the sigma-70 factor family. ECF subfamily.</text>
</comment>
<dbReference type="EMBL" id="BAAAOS010000020">
    <property type="protein sequence ID" value="GAA1577579.1"/>
    <property type="molecule type" value="Genomic_DNA"/>
</dbReference>
<proteinExistence type="inferred from homology"/>
<dbReference type="InterPro" id="IPR013324">
    <property type="entry name" value="RNA_pol_sigma_r3/r4-like"/>
</dbReference>
<dbReference type="InterPro" id="IPR007627">
    <property type="entry name" value="RNA_pol_sigma70_r2"/>
</dbReference>
<evidence type="ECO:0000259" key="5">
    <source>
        <dbReference type="Pfam" id="PF04542"/>
    </source>
</evidence>
<dbReference type="SUPFAM" id="SSF88946">
    <property type="entry name" value="Sigma2 domain of RNA polymerase sigma factors"/>
    <property type="match status" value="1"/>
</dbReference>
<evidence type="ECO:0000313" key="8">
    <source>
        <dbReference type="Proteomes" id="UP001500393"/>
    </source>
</evidence>
<dbReference type="Gene3D" id="1.10.10.10">
    <property type="entry name" value="Winged helix-like DNA-binding domain superfamily/Winged helix DNA-binding domain"/>
    <property type="match status" value="1"/>
</dbReference>
<dbReference type="InterPro" id="IPR039425">
    <property type="entry name" value="RNA_pol_sigma-70-like"/>
</dbReference>
<dbReference type="PANTHER" id="PTHR43133:SF25">
    <property type="entry name" value="RNA POLYMERASE SIGMA FACTOR RFAY-RELATED"/>
    <property type="match status" value="1"/>
</dbReference>
<dbReference type="Pfam" id="PF08281">
    <property type="entry name" value="Sigma70_r4_2"/>
    <property type="match status" value="1"/>
</dbReference>
<feature type="domain" description="RNA polymerase sigma-70 region 2" evidence="5">
    <location>
        <begin position="35"/>
        <end position="70"/>
    </location>
</feature>
<dbReference type="NCBIfam" id="TIGR02937">
    <property type="entry name" value="sigma70-ECF"/>
    <property type="match status" value="1"/>
</dbReference>
<dbReference type="InterPro" id="IPR014284">
    <property type="entry name" value="RNA_pol_sigma-70_dom"/>
</dbReference>
<keyword evidence="3" id="KW-0731">Sigma factor</keyword>
<organism evidence="7 8">
    <name type="scientific">Kribbella sancticallisti</name>
    <dbReference type="NCBI Taxonomy" id="460087"/>
    <lineage>
        <taxon>Bacteria</taxon>
        <taxon>Bacillati</taxon>
        <taxon>Actinomycetota</taxon>
        <taxon>Actinomycetes</taxon>
        <taxon>Propionibacteriales</taxon>
        <taxon>Kribbellaceae</taxon>
        <taxon>Kribbella</taxon>
    </lineage>
</organism>
<evidence type="ECO:0000256" key="1">
    <source>
        <dbReference type="ARBA" id="ARBA00010641"/>
    </source>
</evidence>
<keyword evidence="2" id="KW-0805">Transcription regulation</keyword>
<feature type="domain" description="RNA polymerase sigma factor 70 region 4 type 2" evidence="6">
    <location>
        <begin position="139"/>
        <end position="188"/>
    </location>
</feature>
<dbReference type="Pfam" id="PF04542">
    <property type="entry name" value="Sigma70_r2"/>
    <property type="match status" value="1"/>
</dbReference>
<dbReference type="SUPFAM" id="SSF88659">
    <property type="entry name" value="Sigma3 and sigma4 domains of RNA polymerase sigma factors"/>
    <property type="match status" value="1"/>
</dbReference>
<reference evidence="7 8" key="1">
    <citation type="journal article" date="2019" name="Int. J. Syst. Evol. Microbiol.">
        <title>The Global Catalogue of Microorganisms (GCM) 10K type strain sequencing project: providing services to taxonomists for standard genome sequencing and annotation.</title>
        <authorList>
            <consortium name="The Broad Institute Genomics Platform"/>
            <consortium name="The Broad Institute Genome Sequencing Center for Infectious Disease"/>
            <person name="Wu L."/>
            <person name="Ma J."/>
        </authorList>
    </citation>
    <scope>NUCLEOTIDE SEQUENCE [LARGE SCALE GENOMIC DNA]</scope>
    <source>
        <strain evidence="7 8">JCM 14969</strain>
    </source>
</reference>
<dbReference type="InterPro" id="IPR013325">
    <property type="entry name" value="RNA_pol_sigma_r2"/>
</dbReference>
<evidence type="ECO:0000256" key="3">
    <source>
        <dbReference type="ARBA" id="ARBA00023082"/>
    </source>
</evidence>
<keyword evidence="4" id="KW-0804">Transcription</keyword>
<protein>
    <submittedName>
        <fullName evidence="7">RNA polymerase sigma factor</fullName>
    </submittedName>
</protein>